<dbReference type="Proteomes" id="UP000887576">
    <property type="component" value="Unplaced"/>
</dbReference>
<sequence>MTVPYALDVSHSSTKSWIKLLCRWRGSLYKAVFPQLAVWLLAYLAISFVYRFVLPYDVQTQFDYLAVYLSKGIDSYIPLTFMLGFFVSFVIARWSSILNGIGWIDNAAMSFAAYIKGTDEETKLLRRTLVRYMVLNQALVLRDISIQVRNRFPSIETLQAAGLLTDKELVVLQDIQDHYGRYWTPLQWCYQHIVEARETGKITSDHLLGKITTEIQNFQLGLATLLKYDWVPVPLVYPQLIFLSVRAYFFICLISRQFLRSDKFDIVFPVATMIQFIVYMGWLKVGEMLLNPLGDDDDDLECNHVIDKNLITGLTLVERAEHSAPPMTKDAFWDERQIAPLYTKKTARRYVHPLIGSAAGLDLLKNEKEIIMTPHRAVLKKMTAEQKKNSTKIVEIERPMTARNDPEAQGLMLVKHHRTPTKFHPVMTKRC</sequence>
<protein>
    <submittedName>
        <fullName evidence="2">Bestrophin homolog</fullName>
    </submittedName>
</protein>
<accession>A0AC34R8T0</accession>
<name>A0AC34R8T0_9BILA</name>
<evidence type="ECO:0000313" key="1">
    <source>
        <dbReference type="Proteomes" id="UP000887576"/>
    </source>
</evidence>
<evidence type="ECO:0000313" key="2">
    <source>
        <dbReference type="WBParaSite" id="JU765_v2.g4597.t1"/>
    </source>
</evidence>
<reference evidence="2" key="1">
    <citation type="submission" date="2022-11" db="UniProtKB">
        <authorList>
            <consortium name="WormBaseParasite"/>
        </authorList>
    </citation>
    <scope>IDENTIFICATION</scope>
</reference>
<proteinExistence type="predicted"/>
<organism evidence="1 2">
    <name type="scientific">Panagrolaimus sp. JU765</name>
    <dbReference type="NCBI Taxonomy" id="591449"/>
    <lineage>
        <taxon>Eukaryota</taxon>
        <taxon>Metazoa</taxon>
        <taxon>Ecdysozoa</taxon>
        <taxon>Nematoda</taxon>
        <taxon>Chromadorea</taxon>
        <taxon>Rhabditida</taxon>
        <taxon>Tylenchina</taxon>
        <taxon>Panagrolaimomorpha</taxon>
        <taxon>Panagrolaimoidea</taxon>
        <taxon>Panagrolaimidae</taxon>
        <taxon>Panagrolaimus</taxon>
    </lineage>
</organism>
<dbReference type="WBParaSite" id="JU765_v2.g4597.t1">
    <property type="protein sequence ID" value="JU765_v2.g4597.t1"/>
    <property type="gene ID" value="JU765_v2.g4597"/>
</dbReference>